<evidence type="ECO:0000313" key="2">
    <source>
        <dbReference type="EMBL" id="BDB96172.1"/>
    </source>
</evidence>
<sequence>MLETKMKSKIIFYGSLVFCCAVIYGSDCFAAPKPIHKKTNICNNVGNKVNVAQSKQQAPVSLEKAKQHQINIINKGVKSLSKKVNKLLKDLSEAQKTGEILHLSEKIRHCLEALKKDPMSDMKDLKSDYDKLEKLCVGIKAIAEGNEEDLSDSENEQGK</sequence>
<organism evidence="2 3">
    <name type="scientific">Candidatus Hydrogenosomobacter endosymbioticus</name>
    <dbReference type="NCBI Taxonomy" id="2558174"/>
    <lineage>
        <taxon>Bacteria</taxon>
        <taxon>Pseudomonadati</taxon>
        <taxon>Pseudomonadota</taxon>
        <taxon>Alphaproteobacteria</taxon>
        <taxon>Holosporales</taxon>
        <taxon>Holosporaceae</taxon>
        <taxon>Candidatus Hydrogenosomobacter</taxon>
    </lineage>
</organism>
<reference evidence="2" key="1">
    <citation type="submission" date="2021-10" db="EMBL/GenBank/DDBJ databases">
        <title>Genome Sequence of The Candidatus Hydrogeosomobacter endosymbioticus, an Intracellular Bacterial Symbiont of the Anaerobic Ciliate GW7.</title>
        <authorList>
            <person name="Shiohama Y."/>
            <person name="Shinzato N."/>
        </authorList>
    </citation>
    <scope>NUCLEOTIDE SEQUENCE [LARGE SCALE GENOMIC DNA]</scope>
    <source>
        <strain evidence="2">200920</strain>
    </source>
</reference>
<name>A0ABM7V8S5_9PROT</name>
<proteinExistence type="predicted"/>
<keyword evidence="1" id="KW-0732">Signal</keyword>
<keyword evidence="3" id="KW-1185">Reference proteome</keyword>
<protein>
    <submittedName>
        <fullName evidence="2">Uncharacterized protein</fullName>
    </submittedName>
</protein>
<dbReference type="EMBL" id="AP025225">
    <property type="protein sequence ID" value="BDB96172.1"/>
    <property type="molecule type" value="Genomic_DNA"/>
</dbReference>
<dbReference type="Proteomes" id="UP001320209">
    <property type="component" value="Chromosome"/>
</dbReference>
<evidence type="ECO:0000256" key="1">
    <source>
        <dbReference type="SAM" id="SignalP"/>
    </source>
</evidence>
<feature type="signal peptide" evidence="1">
    <location>
        <begin position="1"/>
        <end position="30"/>
    </location>
</feature>
<evidence type="ECO:0000313" key="3">
    <source>
        <dbReference type="Proteomes" id="UP001320209"/>
    </source>
</evidence>
<accession>A0ABM7V8S5</accession>
<gene>
    <name evidence="2" type="ORF">HYD_3050</name>
</gene>
<feature type="chain" id="PRO_5046177362" evidence="1">
    <location>
        <begin position="31"/>
        <end position="159"/>
    </location>
</feature>